<reference evidence="2 3" key="1">
    <citation type="submission" date="2014-04" db="EMBL/GenBank/DDBJ databases">
        <authorList>
            <consortium name="DOE Joint Genome Institute"/>
            <person name="Kuo A."/>
            <person name="Kohler A."/>
            <person name="Nagy L.G."/>
            <person name="Floudas D."/>
            <person name="Copeland A."/>
            <person name="Barry K.W."/>
            <person name="Cichocki N."/>
            <person name="Veneault-Fourrey C."/>
            <person name="LaButti K."/>
            <person name="Lindquist E.A."/>
            <person name="Lipzen A."/>
            <person name="Lundell T."/>
            <person name="Morin E."/>
            <person name="Murat C."/>
            <person name="Sun H."/>
            <person name="Tunlid A."/>
            <person name="Henrissat B."/>
            <person name="Grigoriev I.V."/>
            <person name="Hibbett D.S."/>
            <person name="Martin F."/>
            <person name="Nordberg H.P."/>
            <person name="Cantor M.N."/>
            <person name="Hua S.X."/>
        </authorList>
    </citation>
    <scope>NUCLEOTIDE SEQUENCE [LARGE SCALE GENOMIC DNA]</scope>
    <source>
        <strain evidence="2 3">Foug A</strain>
    </source>
</reference>
<dbReference type="Pfam" id="PF20231">
    <property type="entry name" value="DUF6589"/>
    <property type="match status" value="1"/>
</dbReference>
<sequence length="729" mass="83007">MGLNLPLFLDYLSWGDVECVQDPRICYECTALMVSDKLPIVLKRWLSPPRNADTHDFVVDCMQEIGLRELISLHSTVQHLKKDLSQAQLTKMTLDDIIETFKGMSFGVGAPQLWTVLQHLACTGDQQSWNTYKSPTLVVTFIMWMLLYLQSHHNSDGPKFLTLFLKSQGISAKSLDALHAFGITMSYKWAVEAVEQLSSAQMSEVHDVVQSGQPWFMSYDNVNIPFRTFAQCIDHQHHFNSGTATTIYIQPHAPPIPALSFQALQTQCAIGGKTPITFQKIISLEREAAQRSHPHFVWHVLQALLSSPDFDLATYSARDSPVFTPLQPNHELPCGHDYITKQYVLETQQVDEASYDGNLKLLGIWQEQLGLGSHAQKIVTGTDRIIVVGGDQFTDHNGHDRLDWLVIVFGWFHLLMAFANSLHRQYLGSGAGHGLMHAFTILSRKGLGTVQTRGPFHQHLHEAISHMAEAHFRTCWKSPAKLLQLADRIITQMSSSDAIEHQDLKTKTDRDELLRQSAMWNRDVLRYLELHKVMKKGDIGHMEDMLPYLLFRFIGGRNSKYAIEILELLQALHLEEFMRTRCWLVNFHRGCEHFTPVDKAQEKNIKAVKVTFRVIGPFATWDHIGKISPAIPSLEAVQHHMEKQVRTVYRGSSHTSPSHEKDVKTLGDAYVASHVHEFVPGCHIEGKNDIAFDFVQQGTHNLWKTIAQWWDQRSFPRATEQVYCDLDVD</sequence>
<evidence type="ECO:0000259" key="1">
    <source>
        <dbReference type="Pfam" id="PF20231"/>
    </source>
</evidence>
<dbReference type="STRING" id="1036808.A0A0C3CXS4"/>
<proteinExistence type="predicted"/>
<dbReference type="HOGENOM" id="CLU_007061_0_2_1"/>
<reference evidence="3" key="2">
    <citation type="submission" date="2015-01" db="EMBL/GenBank/DDBJ databases">
        <title>Evolutionary Origins and Diversification of the Mycorrhizal Mutualists.</title>
        <authorList>
            <consortium name="DOE Joint Genome Institute"/>
            <consortium name="Mycorrhizal Genomics Consortium"/>
            <person name="Kohler A."/>
            <person name="Kuo A."/>
            <person name="Nagy L.G."/>
            <person name="Floudas D."/>
            <person name="Copeland A."/>
            <person name="Barry K.W."/>
            <person name="Cichocki N."/>
            <person name="Veneault-Fourrey C."/>
            <person name="LaButti K."/>
            <person name="Lindquist E.A."/>
            <person name="Lipzen A."/>
            <person name="Lundell T."/>
            <person name="Morin E."/>
            <person name="Murat C."/>
            <person name="Riley R."/>
            <person name="Ohm R."/>
            <person name="Sun H."/>
            <person name="Tunlid A."/>
            <person name="Henrissat B."/>
            <person name="Grigoriev I.V."/>
            <person name="Hibbett D.S."/>
            <person name="Martin F."/>
        </authorList>
    </citation>
    <scope>NUCLEOTIDE SEQUENCE [LARGE SCALE GENOMIC DNA]</scope>
    <source>
        <strain evidence="3">Foug A</strain>
    </source>
</reference>
<accession>A0A0C3CXS4</accession>
<organism evidence="2 3">
    <name type="scientific">Scleroderma citrinum Foug A</name>
    <dbReference type="NCBI Taxonomy" id="1036808"/>
    <lineage>
        <taxon>Eukaryota</taxon>
        <taxon>Fungi</taxon>
        <taxon>Dikarya</taxon>
        <taxon>Basidiomycota</taxon>
        <taxon>Agaricomycotina</taxon>
        <taxon>Agaricomycetes</taxon>
        <taxon>Agaricomycetidae</taxon>
        <taxon>Boletales</taxon>
        <taxon>Sclerodermatineae</taxon>
        <taxon>Sclerodermataceae</taxon>
        <taxon>Scleroderma</taxon>
    </lineage>
</organism>
<gene>
    <name evidence="2" type="ORF">SCLCIDRAFT_1157709</name>
</gene>
<dbReference type="InterPro" id="IPR046496">
    <property type="entry name" value="DUF6589"/>
</dbReference>
<protein>
    <recommendedName>
        <fullName evidence="1">DUF6589 domain-containing protein</fullName>
    </recommendedName>
</protein>
<evidence type="ECO:0000313" key="2">
    <source>
        <dbReference type="EMBL" id="KIM53370.1"/>
    </source>
</evidence>
<name>A0A0C3CXS4_9AGAM</name>
<evidence type="ECO:0000313" key="3">
    <source>
        <dbReference type="Proteomes" id="UP000053989"/>
    </source>
</evidence>
<dbReference type="AlphaFoldDB" id="A0A0C3CXS4"/>
<feature type="domain" description="DUF6589" evidence="1">
    <location>
        <begin position="273"/>
        <end position="654"/>
    </location>
</feature>
<dbReference type="InParanoid" id="A0A0C3CXS4"/>
<keyword evidence="3" id="KW-1185">Reference proteome</keyword>
<dbReference type="Proteomes" id="UP000053989">
    <property type="component" value="Unassembled WGS sequence"/>
</dbReference>
<dbReference type="OrthoDB" id="3251235at2759"/>
<dbReference type="EMBL" id="KN822182">
    <property type="protein sequence ID" value="KIM53370.1"/>
    <property type="molecule type" value="Genomic_DNA"/>
</dbReference>